<evidence type="ECO:0000256" key="11">
    <source>
        <dbReference type="ARBA" id="ARBA00066926"/>
    </source>
</evidence>
<dbReference type="GO" id="GO:0009024">
    <property type="term" value="F:tagatose-6-phosphate kinase activity"/>
    <property type="evidence" value="ECO:0007669"/>
    <property type="project" value="UniProtKB-EC"/>
</dbReference>
<dbReference type="Proteomes" id="UP000321569">
    <property type="component" value="Unassembled WGS sequence"/>
</dbReference>
<sequence>MTKSDVLVIGSNMIDLITYIDRMPVEGETVEAPDFQMGFGGKGANQAVAASRLGSKVSFISMVGNDTFGKQQLANFKENHIDTTGVGIGTKSSGAAPIFVDPTSDNRILIIKGANNELTPEVLDKYVDLIKNTKIIVLQQEIPLETNYHAIDLANQFGVPVLLNPAPANKDLDINHVSKVDFFSPNETELATLTGMPTNDMDEIKQAAKHMITLGVKNMMVTLGSKGVLWVAKDRGELIPAVKVKAVDTTGAGDSFIGSFAHYFAQGEDVPTALKHANQYAAITVTRRGTQKSYPTWDEMKALSGSSSVR</sequence>
<dbReference type="NCBIfam" id="TIGR02152">
    <property type="entry name" value="D_ribokin_bact"/>
    <property type="match status" value="1"/>
</dbReference>
<keyword evidence="4 14" id="KW-0547">Nucleotide-binding</keyword>
<evidence type="ECO:0000256" key="9">
    <source>
        <dbReference type="ARBA" id="ARBA00023277"/>
    </source>
</evidence>
<evidence type="ECO:0000256" key="3">
    <source>
        <dbReference type="ARBA" id="ARBA00022723"/>
    </source>
</evidence>
<name>A0A512PMJ2_9LACO</name>
<dbReference type="GO" id="GO:0005524">
    <property type="term" value="F:ATP binding"/>
    <property type="evidence" value="ECO:0007669"/>
    <property type="project" value="UniProtKB-UniRule"/>
</dbReference>
<dbReference type="Pfam" id="PF00294">
    <property type="entry name" value="PfkB"/>
    <property type="match status" value="1"/>
</dbReference>
<feature type="binding site" evidence="14">
    <location>
        <begin position="41"/>
        <end position="45"/>
    </location>
    <ligand>
        <name>substrate</name>
    </ligand>
</feature>
<dbReference type="PANTHER" id="PTHR10584">
    <property type="entry name" value="SUGAR KINASE"/>
    <property type="match status" value="1"/>
</dbReference>
<accession>A0A512PMJ2</accession>
<evidence type="ECO:0000256" key="6">
    <source>
        <dbReference type="ARBA" id="ARBA00022840"/>
    </source>
</evidence>
<dbReference type="InterPro" id="IPR029056">
    <property type="entry name" value="Ribokinase-like"/>
</dbReference>
<dbReference type="FunFam" id="3.40.1190.20:FF:000010">
    <property type="entry name" value="Ribokinase"/>
    <property type="match status" value="1"/>
</dbReference>
<gene>
    <name evidence="14 17" type="primary">deoK</name>
    <name evidence="17" type="ORF">LRA02_12820</name>
</gene>
<keyword evidence="6 14" id="KW-0067">ATP-binding</keyword>
<evidence type="ECO:0000313" key="17">
    <source>
        <dbReference type="EMBL" id="GEP72414.1"/>
    </source>
</evidence>
<feature type="binding site" evidence="14">
    <location>
        <position position="293"/>
    </location>
    <ligand>
        <name>K(+)</name>
        <dbReference type="ChEBI" id="CHEBI:29103"/>
    </ligand>
</feature>
<keyword evidence="7 14" id="KW-0460">Magnesium</keyword>
<comment type="similarity">
    <text evidence="14">Belongs to the carbohydrate kinase PfkB family. Deoxyribokinase subfamily.</text>
</comment>
<comment type="cofactor">
    <cofactor evidence="14">
        <name>Mg(2+)</name>
        <dbReference type="ChEBI" id="CHEBI:18420"/>
    </cofactor>
</comment>
<feature type="binding site" evidence="14">
    <location>
        <begin position="13"/>
        <end position="15"/>
    </location>
    <ligand>
        <name>substrate</name>
    </ligand>
</feature>
<dbReference type="InterPro" id="IPR011877">
    <property type="entry name" value="Ribokinase"/>
</dbReference>
<dbReference type="EMBL" id="BKAM01000017">
    <property type="protein sequence ID" value="GEP72414.1"/>
    <property type="molecule type" value="Genomic_DNA"/>
</dbReference>
<dbReference type="GO" id="GO:0046872">
    <property type="term" value="F:metal ion binding"/>
    <property type="evidence" value="ECO:0007669"/>
    <property type="project" value="UniProtKB-KW"/>
</dbReference>
<evidence type="ECO:0000256" key="10">
    <source>
        <dbReference type="ARBA" id="ARBA00051363"/>
    </source>
</evidence>
<dbReference type="CDD" id="cd01174">
    <property type="entry name" value="ribokinase"/>
    <property type="match status" value="1"/>
</dbReference>
<proteinExistence type="inferred from homology"/>
<evidence type="ECO:0000256" key="8">
    <source>
        <dbReference type="ARBA" id="ARBA00022958"/>
    </source>
</evidence>
<organism evidence="17 18">
    <name type="scientific">Lentilactobacillus rapi</name>
    <dbReference type="NCBI Taxonomy" id="481723"/>
    <lineage>
        <taxon>Bacteria</taxon>
        <taxon>Bacillati</taxon>
        <taxon>Bacillota</taxon>
        <taxon>Bacilli</taxon>
        <taxon>Lactobacillales</taxon>
        <taxon>Lactobacillaceae</taxon>
        <taxon>Lentilactobacillus</taxon>
    </lineage>
</organism>
<dbReference type="GO" id="GO:0004747">
    <property type="term" value="F:ribokinase activity"/>
    <property type="evidence" value="ECO:0007669"/>
    <property type="project" value="UniProtKB-UniRule"/>
</dbReference>
<protein>
    <recommendedName>
        <fullName evidence="12 14">Deoxyribokinase</fullName>
        <shortName evidence="14">dRK</shortName>
        <ecNumber evidence="11 14">2.7.1.229</ecNumber>
    </recommendedName>
    <alternativeName>
        <fullName evidence="13 14">ATP:2-deoxy-D-ribose 5-phosphotransferase</fullName>
    </alternativeName>
</protein>
<dbReference type="STRING" id="1423795.FD12_GL000905"/>
<comment type="caution">
    <text evidence="17">The sequence shown here is derived from an EMBL/GenBank/DDBJ whole genome shotgun (WGS) entry which is preliminary data.</text>
</comment>
<feature type="binding site" evidence="14">
    <location>
        <position position="186"/>
    </location>
    <ligand>
        <name>ATP</name>
        <dbReference type="ChEBI" id="CHEBI:30616"/>
    </ligand>
</feature>
<keyword evidence="15" id="KW-0423">Lactose metabolism</keyword>
<evidence type="ECO:0000256" key="7">
    <source>
        <dbReference type="ARBA" id="ARBA00022842"/>
    </source>
</evidence>
<comment type="subunit">
    <text evidence="14">Homodimer.</text>
</comment>
<dbReference type="GO" id="GO:0019303">
    <property type="term" value="P:D-ribose catabolic process"/>
    <property type="evidence" value="ECO:0007669"/>
    <property type="project" value="UniProtKB-UniPathway"/>
</dbReference>
<comment type="subcellular location">
    <subcellularLocation>
        <location evidence="14">Cytoplasm</location>
    </subcellularLocation>
</comment>
<evidence type="ECO:0000256" key="1">
    <source>
        <dbReference type="ARBA" id="ARBA00022490"/>
    </source>
</evidence>
<reference evidence="17 18" key="1">
    <citation type="submission" date="2019-07" db="EMBL/GenBank/DDBJ databases">
        <title>Whole genome shotgun sequence of Lactobacillus rapi NBRC 109618.</title>
        <authorList>
            <person name="Hosoyama A."/>
            <person name="Uohara A."/>
            <person name="Ohji S."/>
            <person name="Ichikawa N."/>
        </authorList>
    </citation>
    <scope>NUCLEOTIDE SEQUENCE [LARGE SCALE GENOMIC DNA]</scope>
    <source>
        <strain evidence="17 18">NBRC 109618</strain>
    </source>
</reference>
<dbReference type="PIRSF" id="PIRSF000535">
    <property type="entry name" value="1PFK/6PFK/LacC"/>
    <property type="match status" value="1"/>
</dbReference>
<keyword evidence="9 14" id="KW-0119">Carbohydrate metabolism</keyword>
<keyword evidence="5 14" id="KW-0418">Kinase</keyword>
<comment type="function">
    <text evidence="14">Catalyzes the ATP-dependent phosphorylation of 2-deoxy-D-ribose to 2-deoxy-D-ribose 5-phosphate (dRib-5P), allowing the use of deoxyribose as the sole carbon source.</text>
</comment>
<evidence type="ECO:0000256" key="4">
    <source>
        <dbReference type="ARBA" id="ARBA00022741"/>
    </source>
</evidence>
<evidence type="ECO:0000256" key="12">
    <source>
        <dbReference type="ARBA" id="ARBA00071515"/>
    </source>
</evidence>
<evidence type="ECO:0000256" key="13">
    <source>
        <dbReference type="ARBA" id="ARBA00081655"/>
    </source>
</evidence>
<comment type="catalytic activity">
    <reaction evidence="15">
        <text>D-tagatofuranose 6-phosphate + ATP = D-tagatofuranose 1,6-bisphosphate + ADP + H(+)</text>
        <dbReference type="Rhea" id="RHEA:12420"/>
        <dbReference type="ChEBI" id="CHEBI:15378"/>
        <dbReference type="ChEBI" id="CHEBI:30616"/>
        <dbReference type="ChEBI" id="CHEBI:58694"/>
        <dbReference type="ChEBI" id="CHEBI:58695"/>
        <dbReference type="ChEBI" id="CHEBI:456216"/>
        <dbReference type="EC" id="2.7.1.144"/>
    </reaction>
</comment>
<keyword evidence="8 14" id="KW-0630">Potassium</keyword>
<dbReference type="InterPro" id="IPR002139">
    <property type="entry name" value="Ribo/fructo_kinase"/>
</dbReference>
<dbReference type="AlphaFoldDB" id="A0A512PMJ2"/>
<dbReference type="PANTHER" id="PTHR10584:SF166">
    <property type="entry name" value="RIBOKINASE"/>
    <property type="match status" value="1"/>
</dbReference>
<feature type="binding site" evidence="14">
    <location>
        <position position="254"/>
    </location>
    <ligand>
        <name>substrate</name>
    </ligand>
</feature>
<dbReference type="InterPro" id="IPR011611">
    <property type="entry name" value="PfkB_dom"/>
</dbReference>
<evidence type="ECO:0000256" key="15">
    <source>
        <dbReference type="PIRNR" id="PIRNR000535"/>
    </source>
</evidence>
<dbReference type="PRINTS" id="PR00990">
    <property type="entry name" value="RIBOKINASE"/>
</dbReference>
<dbReference type="GO" id="GO:0005829">
    <property type="term" value="C:cytosol"/>
    <property type="evidence" value="ECO:0007669"/>
    <property type="project" value="TreeGrafter"/>
</dbReference>
<dbReference type="UniPathway" id="UPA00916">
    <property type="reaction ID" value="UER00889"/>
</dbReference>
<dbReference type="Gene3D" id="3.40.1190.20">
    <property type="match status" value="1"/>
</dbReference>
<feature type="binding site" evidence="14">
    <location>
        <position position="141"/>
    </location>
    <ligand>
        <name>substrate</name>
    </ligand>
</feature>
<feature type="binding site" evidence="14">
    <location>
        <begin position="222"/>
        <end position="227"/>
    </location>
    <ligand>
        <name>ATP</name>
        <dbReference type="ChEBI" id="CHEBI:30616"/>
    </ligand>
</feature>
<dbReference type="GO" id="GO:2001059">
    <property type="term" value="P:D-tagatose 6-phosphate catabolic process"/>
    <property type="evidence" value="ECO:0007669"/>
    <property type="project" value="UniProtKB-UniPathway"/>
</dbReference>
<feature type="binding site" evidence="14">
    <location>
        <position position="287"/>
    </location>
    <ligand>
        <name>K(+)</name>
        <dbReference type="ChEBI" id="CHEBI:29103"/>
    </ligand>
</feature>
<evidence type="ECO:0000313" key="18">
    <source>
        <dbReference type="Proteomes" id="UP000321569"/>
    </source>
</evidence>
<feature type="binding site" evidence="14">
    <location>
        <position position="289"/>
    </location>
    <ligand>
        <name>K(+)</name>
        <dbReference type="ChEBI" id="CHEBI:29103"/>
    </ligand>
</feature>
<feature type="binding site" evidence="14">
    <location>
        <position position="248"/>
    </location>
    <ligand>
        <name>K(+)</name>
        <dbReference type="ChEBI" id="CHEBI:29103"/>
    </ligand>
</feature>
<evidence type="ECO:0000256" key="14">
    <source>
        <dbReference type="HAMAP-Rule" id="MF_01987"/>
    </source>
</evidence>
<evidence type="ECO:0000256" key="2">
    <source>
        <dbReference type="ARBA" id="ARBA00022679"/>
    </source>
</evidence>
<feature type="binding site" evidence="14">
    <location>
        <position position="250"/>
    </location>
    <ligand>
        <name>K(+)</name>
        <dbReference type="ChEBI" id="CHEBI:29103"/>
    </ligand>
</feature>
<feature type="active site" description="Proton acceptor" evidence="14">
    <location>
        <position position="254"/>
    </location>
</feature>
<dbReference type="OrthoDB" id="9775849at2"/>
<dbReference type="UniPathway" id="UPA00704">
    <property type="reaction ID" value="UER00715"/>
</dbReference>
<keyword evidence="3 14" id="KW-0479">Metal-binding</keyword>
<comment type="similarity">
    <text evidence="15">Belongs to the carbohydrate kinase PfkB family. LacC subfamily.</text>
</comment>
<evidence type="ECO:0000259" key="16">
    <source>
        <dbReference type="Pfam" id="PF00294"/>
    </source>
</evidence>
<feature type="binding site" evidence="14">
    <location>
        <position position="284"/>
    </location>
    <ligand>
        <name>K(+)</name>
        <dbReference type="ChEBI" id="CHEBI:29103"/>
    </ligand>
</feature>
<feature type="site" description="Important for substrate specificity" evidence="14">
    <location>
        <position position="13"/>
    </location>
</feature>
<keyword evidence="1 14" id="KW-0963">Cytoplasm</keyword>
<dbReference type="EC" id="2.7.1.229" evidence="11 14"/>
<dbReference type="RefSeq" id="WP_054747548.1">
    <property type="nucleotide sequence ID" value="NZ_BKAM01000017.1"/>
</dbReference>
<feature type="domain" description="Carbohydrate kinase PfkB" evidence="16">
    <location>
        <begin position="4"/>
        <end position="296"/>
    </location>
</feature>
<dbReference type="GO" id="GO:0005988">
    <property type="term" value="P:lactose metabolic process"/>
    <property type="evidence" value="ECO:0007669"/>
    <property type="project" value="UniProtKB-KW"/>
</dbReference>
<comment type="pathway">
    <text evidence="15">Carbohydrate metabolism; D-tagatose 6-phosphate degradation; D-glyceraldehyde 3-phosphate and glycerone phosphate from D-tagatose 6-phosphate: step 1/2.</text>
</comment>
<evidence type="ECO:0000256" key="5">
    <source>
        <dbReference type="ARBA" id="ARBA00022777"/>
    </source>
</evidence>
<dbReference type="HAMAP" id="MF_01987">
    <property type="entry name" value="Ribokinase"/>
    <property type="match status" value="1"/>
</dbReference>
<feature type="binding site" evidence="14">
    <location>
        <begin position="253"/>
        <end position="254"/>
    </location>
    <ligand>
        <name>ATP</name>
        <dbReference type="ChEBI" id="CHEBI:30616"/>
    </ligand>
</feature>
<dbReference type="SUPFAM" id="SSF53613">
    <property type="entry name" value="Ribokinase-like"/>
    <property type="match status" value="1"/>
</dbReference>
<keyword evidence="2 14" id="KW-0808">Transferase</keyword>
<comment type="catalytic activity">
    <reaction evidence="10">
        <text>2-deoxy-D-ribose + ATP = 2-deoxy-D-ribose 5-phosphate + ADP + H(+)</text>
        <dbReference type="Rhea" id="RHEA:30871"/>
        <dbReference type="ChEBI" id="CHEBI:15378"/>
        <dbReference type="ChEBI" id="CHEBI:30616"/>
        <dbReference type="ChEBI" id="CHEBI:62877"/>
        <dbReference type="ChEBI" id="CHEBI:90761"/>
        <dbReference type="ChEBI" id="CHEBI:456216"/>
        <dbReference type="EC" id="2.7.1.229"/>
    </reaction>
    <physiologicalReaction direction="left-to-right" evidence="10">
        <dbReference type="Rhea" id="RHEA:30872"/>
    </physiologicalReaction>
</comment>
<feature type="binding site" evidence="14">
    <location>
        <position position="278"/>
    </location>
    <ligand>
        <name>ATP</name>
        <dbReference type="ChEBI" id="CHEBI:30616"/>
    </ligand>
</feature>
<dbReference type="InterPro" id="IPR017583">
    <property type="entry name" value="Tagatose/fructose_Pkinase"/>
</dbReference>